<evidence type="ECO:0000259" key="7">
    <source>
        <dbReference type="Pfam" id="PF00884"/>
    </source>
</evidence>
<evidence type="ECO:0000313" key="8">
    <source>
        <dbReference type="EMBL" id="MDQ9093757.1"/>
    </source>
</evidence>
<keyword evidence="5" id="KW-0378">Hydrolase</keyword>
<feature type="domain" description="Sulfatase N-terminal" evidence="7">
    <location>
        <begin position="33"/>
        <end position="335"/>
    </location>
</feature>
<comment type="cofactor">
    <cofactor evidence="1">
        <name>Ca(2+)</name>
        <dbReference type="ChEBI" id="CHEBI:29108"/>
    </cofactor>
</comment>
<dbReference type="EMBL" id="JAVIFY010000020">
    <property type="protein sequence ID" value="MDQ9093757.1"/>
    <property type="molecule type" value="Genomic_DNA"/>
</dbReference>
<keyword evidence="4" id="KW-0732">Signal</keyword>
<proteinExistence type="inferred from homology"/>
<dbReference type="InterPro" id="IPR017850">
    <property type="entry name" value="Alkaline_phosphatase_core_sf"/>
</dbReference>
<keyword evidence="9" id="KW-1185">Reference proteome</keyword>
<comment type="similarity">
    <text evidence="2">Belongs to the sulfatase family.</text>
</comment>
<dbReference type="PANTHER" id="PTHR42693">
    <property type="entry name" value="ARYLSULFATASE FAMILY MEMBER"/>
    <property type="match status" value="1"/>
</dbReference>
<evidence type="ECO:0000256" key="1">
    <source>
        <dbReference type="ARBA" id="ARBA00001913"/>
    </source>
</evidence>
<organism evidence="8 9">
    <name type="scientific">Pseudoalteromonas haloplanktis</name>
    <name type="common">Alteromonas haloplanktis</name>
    <dbReference type="NCBI Taxonomy" id="228"/>
    <lineage>
        <taxon>Bacteria</taxon>
        <taxon>Pseudomonadati</taxon>
        <taxon>Pseudomonadota</taxon>
        <taxon>Gammaproteobacteria</taxon>
        <taxon>Alteromonadales</taxon>
        <taxon>Pseudoalteromonadaceae</taxon>
        <taxon>Pseudoalteromonas</taxon>
    </lineage>
</organism>
<dbReference type="Proteomes" id="UP001226574">
    <property type="component" value="Unassembled WGS sequence"/>
</dbReference>
<reference evidence="8 9" key="1">
    <citation type="submission" date="2023-08" db="EMBL/GenBank/DDBJ databases">
        <title>Pseudoalteromonas haloplanktis LL1 genome.</title>
        <authorList>
            <person name="Wu S."/>
        </authorList>
    </citation>
    <scope>NUCLEOTIDE SEQUENCE [LARGE SCALE GENOMIC DNA]</scope>
    <source>
        <strain evidence="8 9">LL1</strain>
    </source>
</reference>
<gene>
    <name evidence="8" type="ORF">RC083_19475</name>
</gene>
<dbReference type="InterPro" id="IPR000917">
    <property type="entry name" value="Sulfatase_N"/>
</dbReference>
<dbReference type="Pfam" id="PF00884">
    <property type="entry name" value="Sulfatase"/>
    <property type="match status" value="1"/>
</dbReference>
<name>A0ABU1BHJ7_PSEHA</name>
<evidence type="ECO:0000256" key="4">
    <source>
        <dbReference type="ARBA" id="ARBA00022729"/>
    </source>
</evidence>
<accession>A0ABU1BHJ7</accession>
<evidence type="ECO:0000256" key="6">
    <source>
        <dbReference type="ARBA" id="ARBA00022837"/>
    </source>
</evidence>
<dbReference type="RefSeq" id="WP_309039692.1">
    <property type="nucleotide sequence ID" value="NZ_JAVIFY010000020.1"/>
</dbReference>
<evidence type="ECO:0000256" key="3">
    <source>
        <dbReference type="ARBA" id="ARBA00022723"/>
    </source>
</evidence>
<comment type="caution">
    <text evidence="8">The sequence shown here is derived from an EMBL/GenBank/DDBJ whole genome shotgun (WGS) entry which is preliminary data.</text>
</comment>
<dbReference type="CDD" id="cd16027">
    <property type="entry name" value="SGSH"/>
    <property type="match status" value="1"/>
</dbReference>
<evidence type="ECO:0000256" key="2">
    <source>
        <dbReference type="ARBA" id="ARBA00008779"/>
    </source>
</evidence>
<dbReference type="Gene3D" id="3.30.1120.10">
    <property type="match status" value="1"/>
</dbReference>
<dbReference type="SUPFAM" id="SSF53649">
    <property type="entry name" value="Alkaline phosphatase-like"/>
    <property type="match status" value="1"/>
</dbReference>
<evidence type="ECO:0000313" key="9">
    <source>
        <dbReference type="Proteomes" id="UP001226574"/>
    </source>
</evidence>
<keyword evidence="6" id="KW-0106">Calcium</keyword>
<dbReference type="PANTHER" id="PTHR42693:SF42">
    <property type="entry name" value="ARYLSULFATASE G"/>
    <property type="match status" value="1"/>
</dbReference>
<dbReference type="Gene3D" id="3.40.720.10">
    <property type="entry name" value="Alkaline Phosphatase, subunit A"/>
    <property type="match status" value="1"/>
</dbReference>
<evidence type="ECO:0000256" key="5">
    <source>
        <dbReference type="ARBA" id="ARBA00022801"/>
    </source>
</evidence>
<protein>
    <submittedName>
        <fullName evidence="8">Sulfatase</fullName>
    </submittedName>
</protein>
<dbReference type="InterPro" id="IPR050738">
    <property type="entry name" value="Sulfatase"/>
</dbReference>
<keyword evidence="3" id="KW-0479">Metal-binding</keyword>
<sequence>MDNKNIISRIKTLFYWVFLSFLISPVYAEDTPPNIVLILSDDHAWYDYGFMGHPIVKTPSLDKLARDGLTFKGSYVPTALCRPSLATIATGYYASTIGITGNTPAFDVYGKKGSAEHNLQREKLISKIDNIDTLPQLLKSKGYVSFQSGKWWEGSYKRGGFDEGMTRGFPEAGGRHGDDGLKIGREGMEPVTSFIDRALNDKKPFLVWYAPYMPHSPHNPIERIYKKYKDLDLPESVKKYYAMIEWFDETNGILLKHLEDKGVKDNTIIVYVSDNGWISNPDRLNSFLPRSKQSPSEAGVRTPIIFSWPKKLKPQSRHDLISSIDIVPTLLGAVGLPIPKDMPGLNLMDNMLSETPINRKEIFGEGFAHDIADLDDPEGSLLYRWIIEGDWKLILSYDGKTDNYRKRHTTLTSPQLFHLATDEHEQNNLIDQYPDVAQRLAKKIEQWYPLKTRKIIQ</sequence>